<dbReference type="AlphaFoldDB" id="A0AAV2E116"/>
<name>A0AAV2E116_9ROSI</name>
<dbReference type="EMBL" id="OZ034816">
    <property type="protein sequence ID" value="CAL1379468.1"/>
    <property type="molecule type" value="Genomic_DNA"/>
</dbReference>
<accession>A0AAV2E116</accession>
<sequence length="133" mass="15339">MEILQEKFSKDHHEVEWDSMALIMHILSFMDSDRKASELEPIVGLDVPPPGTDEAHDKAGTAKRRMRRKLKAQRMTRPRGTRRKKARGKEMKKGAPPSRSGRPRVWFGVRKSRWAPSLPVCSLLPCCFQFRSL</sequence>
<evidence type="ECO:0000256" key="1">
    <source>
        <dbReference type="SAM" id="MobiDB-lite"/>
    </source>
</evidence>
<reference evidence="2 3" key="1">
    <citation type="submission" date="2024-04" db="EMBL/GenBank/DDBJ databases">
        <authorList>
            <person name="Fracassetti M."/>
        </authorList>
    </citation>
    <scope>NUCLEOTIDE SEQUENCE [LARGE SCALE GENOMIC DNA]</scope>
</reference>
<keyword evidence="3" id="KW-1185">Reference proteome</keyword>
<feature type="compositionally biased region" description="Basic residues" evidence="1">
    <location>
        <begin position="61"/>
        <end position="87"/>
    </location>
</feature>
<organism evidence="2 3">
    <name type="scientific">Linum trigynum</name>
    <dbReference type="NCBI Taxonomy" id="586398"/>
    <lineage>
        <taxon>Eukaryota</taxon>
        <taxon>Viridiplantae</taxon>
        <taxon>Streptophyta</taxon>
        <taxon>Embryophyta</taxon>
        <taxon>Tracheophyta</taxon>
        <taxon>Spermatophyta</taxon>
        <taxon>Magnoliopsida</taxon>
        <taxon>eudicotyledons</taxon>
        <taxon>Gunneridae</taxon>
        <taxon>Pentapetalae</taxon>
        <taxon>rosids</taxon>
        <taxon>fabids</taxon>
        <taxon>Malpighiales</taxon>
        <taxon>Linaceae</taxon>
        <taxon>Linum</taxon>
    </lineage>
</organism>
<gene>
    <name evidence="2" type="ORF">LTRI10_LOCUS20985</name>
</gene>
<protein>
    <submittedName>
        <fullName evidence="2">Uncharacterized protein</fullName>
    </submittedName>
</protein>
<evidence type="ECO:0000313" key="2">
    <source>
        <dbReference type="EMBL" id="CAL1379468.1"/>
    </source>
</evidence>
<evidence type="ECO:0000313" key="3">
    <source>
        <dbReference type="Proteomes" id="UP001497516"/>
    </source>
</evidence>
<dbReference type="Proteomes" id="UP001497516">
    <property type="component" value="Chromosome 3"/>
</dbReference>
<feature type="region of interest" description="Disordered" evidence="1">
    <location>
        <begin position="42"/>
        <end position="104"/>
    </location>
</feature>
<proteinExistence type="predicted"/>